<keyword evidence="2" id="KW-1185">Reference proteome</keyword>
<gene>
    <name evidence="1" type="ORF">GCM10011349_15370</name>
</gene>
<protein>
    <submittedName>
        <fullName evidence="1">Uncharacterized protein</fullName>
    </submittedName>
</protein>
<comment type="caution">
    <text evidence="1">The sequence shown here is derived from an EMBL/GenBank/DDBJ whole genome shotgun (WGS) entry which is preliminary data.</text>
</comment>
<name>A0ABQ2JJN9_9SPHN</name>
<organism evidence="1 2">
    <name type="scientific">Novosphingobium indicum</name>
    <dbReference type="NCBI Taxonomy" id="462949"/>
    <lineage>
        <taxon>Bacteria</taxon>
        <taxon>Pseudomonadati</taxon>
        <taxon>Pseudomonadota</taxon>
        <taxon>Alphaproteobacteria</taxon>
        <taxon>Sphingomonadales</taxon>
        <taxon>Sphingomonadaceae</taxon>
        <taxon>Novosphingobium</taxon>
    </lineage>
</organism>
<dbReference type="EMBL" id="BMLK01000006">
    <property type="protein sequence ID" value="GGN47292.1"/>
    <property type="molecule type" value="Genomic_DNA"/>
</dbReference>
<sequence length="61" mass="6878">MIGQCFQPPIEQSLAKTLAMSARVVAHIAGAALRHGAFIEERGVFRHRMHKQLPFPRGQRK</sequence>
<accession>A0ABQ2JJN9</accession>
<evidence type="ECO:0000313" key="2">
    <source>
        <dbReference type="Proteomes" id="UP000605099"/>
    </source>
</evidence>
<proteinExistence type="predicted"/>
<reference evidence="2" key="1">
    <citation type="journal article" date="2019" name="Int. J. Syst. Evol. Microbiol.">
        <title>The Global Catalogue of Microorganisms (GCM) 10K type strain sequencing project: providing services to taxonomists for standard genome sequencing and annotation.</title>
        <authorList>
            <consortium name="The Broad Institute Genomics Platform"/>
            <consortium name="The Broad Institute Genome Sequencing Center for Infectious Disease"/>
            <person name="Wu L."/>
            <person name="Ma J."/>
        </authorList>
    </citation>
    <scope>NUCLEOTIDE SEQUENCE [LARGE SCALE GENOMIC DNA]</scope>
    <source>
        <strain evidence="2">CGMCC 1.6784</strain>
    </source>
</reference>
<dbReference type="Proteomes" id="UP000605099">
    <property type="component" value="Unassembled WGS sequence"/>
</dbReference>
<evidence type="ECO:0000313" key="1">
    <source>
        <dbReference type="EMBL" id="GGN47292.1"/>
    </source>
</evidence>